<protein>
    <submittedName>
        <fullName evidence="1">Uncharacterized protein</fullName>
    </submittedName>
</protein>
<keyword evidence="2" id="KW-1185">Reference proteome</keyword>
<dbReference type="Proteomes" id="UP000799755">
    <property type="component" value="Unassembled WGS sequence"/>
</dbReference>
<evidence type="ECO:0000313" key="1">
    <source>
        <dbReference type="EMBL" id="KAF2464999.1"/>
    </source>
</evidence>
<dbReference type="EMBL" id="MU003532">
    <property type="protein sequence ID" value="KAF2464999.1"/>
    <property type="molecule type" value="Genomic_DNA"/>
</dbReference>
<gene>
    <name evidence="1" type="ORF">BDR25DRAFT_306866</name>
</gene>
<reference evidence="1" key="1">
    <citation type="journal article" date="2020" name="Stud. Mycol.">
        <title>101 Dothideomycetes genomes: a test case for predicting lifestyles and emergence of pathogens.</title>
        <authorList>
            <person name="Haridas S."/>
            <person name="Albert R."/>
            <person name="Binder M."/>
            <person name="Bloem J."/>
            <person name="Labutti K."/>
            <person name="Salamov A."/>
            <person name="Andreopoulos B."/>
            <person name="Baker S."/>
            <person name="Barry K."/>
            <person name="Bills G."/>
            <person name="Bluhm B."/>
            <person name="Cannon C."/>
            <person name="Castanera R."/>
            <person name="Culley D."/>
            <person name="Daum C."/>
            <person name="Ezra D."/>
            <person name="Gonzalez J."/>
            <person name="Henrissat B."/>
            <person name="Kuo A."/>
            <person name="Liang C."/>
            <person name="Lipzen A."/>
            <person name="Lutzoni F."/>
            <person name="Magnuson J."/>
            <person name="Mondo S."/>
            <person name="Nolan M."/>
            <person name="Ohm R."/>
            <person name="Pangilinan J."/>
            <person name="Park H.-J."/>
            <person name="Ramirez L."/>
            <person name="Alfaro M."/>
            <person name="Sun H."/>
            <person name="Tritt A."/>
            <person name="Yoshinaga Y."/>
            <person name="Zwiers L.-H."/>
            <person name="Turgeon B."/>
            <person name="Goodwin S."/>
            <person name="Spatafora J."/>
            <person name="Crous P."/>
            <person name="Grigoriev I."/>
        </authorList>
    </citation>
    <scope>NUCLEOTIDE SEQUENCE</scope>
    <source>
        <strain evidence="1">ATCC 200398</strain>
    </source>
</reference>
<sequence>MKCLFLVLLGLSSAASIKRQWSCPALISDCTKTYLVVGGDTCETVASRNGITTADFFSMNPSINSGCGNMYAGCAYCVSKIPGQTCPTNYNANCDQFYTVASGDICYTIIAKYPPLTLDNFYAYNPSIKKPECNNLMPNCNYCVHIRTAVPDPHQPNIKTDCQLYYQAVGGDYCYLVAQRYNVNVNDFMSWNPDVGPPTCLNMLAGDWYCVKP</sequence>
<name>A0ACB6QD96_9PLEO</name>
<organism evidence="1 2">
    <name type="scientific">Lindgomyces ingoldianus</name>
    <dbReference type="NCBI Taxonomy" id="673940"/>
    <lineage>
        <taxon>Eukaryota</taxon>
        <taxon>Fungi</taxon>
        <taxon>Dikarya</taxon>
        <taxon>Ascomycota</taxon>
        <taxon>Pezizomycotina</taxon>
        <taxon>Dothideomycetes</taxon>
        <taxon>Pleosporomycetidae</taxon>
        <taxon>Pleosporales</taxon>
        <taxon>Lindgomycetaceae</taxon>
        <taxon>Lindgomyces</taxon>
    </lineage>
</organism>
<evidence type="ECO:0000313" key="2">
    <source>
        <dbReference type="Proteomes" id="UP000799755"/>
    </source>
</evidence>
<accession>A0ACB6QD96</accession>
<proteinExistence type="predicted"/>
<comment type="caution">
    <text evidence="1">The sequence shown here is derived from an EMBL/GenBank/DDBJ whole genome shotgun (WGS) entry which is preliminary data.</text>
</comment>